<accession>A0A068NPM7</accession>
<gene>
    <name evidence="1" type="ORF">OP10G_0161</name>
</gene>
<dbReference type="STRING" id="661478.OP10G_0161"/>
<dbReference type="Proteomes" id="UP000027982">
    <property type="component" value="Chromosome"/>
</dbReference>
<sequence>MALGARFLMDIARFDLELKSALGDVDGALYDATARTAAMWRAVREYSRYHPVQRQYGTGAVALEAAPGSNTISLVGGPVRPGDVIQLDPFFSPETVTVQSIALPAGTDGSASTVTATLTAPTAVKHLAGVSFARSTTGLAIAIGTGAYALPLDFQQPNQESFDLAVGDRAQVSRTNAYYDAVYGVTMAQSGVGFGYRQGFGTGYLNYGRNPNGGGQSSSSQTIYRFVPGVPPVLTVTPTPAAARTLDFYYLGQHVPATVPDSEIDALLVFASYAAMTARAASSSAMLPFKQAGVEEEWDKVAKALNETAAMALQDWERRIAGRPYATSG</sequence>
<dbReference type="KEGG" id="fgi:OP10G_0161"/>
<dbReference type="HOGENOM" id="CLU_843989_0_0_0"/>
<evidence type="ECO:0000313" key="2">
    <source>
        <dbReference type="Proteomes" id="UP000027982"/>
    </source>
</evidence>
<protein>
    <submittedName>
        <fullName evidence="1">Uncharacterized protein</fullName>
    </submittedName>
</protein>
<keyword evidence="2" id="KW-1185">Reference proteome</keyword>
<evidence type="ECO:0000313" key="1">
    <source>
        <dbReference type="EMBL" id="AIE83529.1"/>
    </source>
</evidence>
<organism evidence="1 2">
    <name type="scientific">Fimbriimonas ginsengisoli Gsoil 348</name>
    <dbReference type="NCBI Taxonomy" id="661478"/>
    <lineage>
        <taxon>Bacteria</taxon>
        <taxon>Bacillati</taxon>
        <taxon>Armatimonadota</taxon>
        <taxon>Fimbriimonadia</taxon>
        <taxon>Fimbriimonadales</taxon>
        <taxon>Fimbriimonadaceae</taxon>
        <taxon>Fimbriimonas</taxon>
    </lineage>
</organism>
<name>A0A068NPM7_FIMGI</name>
<dbReference type="AlphaFoldDB" id="A0A068NPM7"/>
<proteinExistence type="predicted"/>
<dbReference type="EMBL" id="CP007139">
    <property type="protein sequence ID" value="AIE83529.1"/>
    <property type="molecule type" value="Genomic_DNA"/>
</dbReference>
<reference evidence="1 2" key="1">
    <citation type="journal article" date="2014" name="PLoS ONE">
        <title>The first complete genome sequence of the class fimbriimonadia in the phylum armatimonadetes.</title>
        <authorList>
            <person name="Hu Z.Y."/>
            <person name="Wang Y.Z."/>
            <person name="Im W.T."/>
            <person name="Wang S.Y."/>
            <person name="Zhao G.P."/>
            <person name="Zheng H.J."/>
            <person name="Quan Z.X."/>
        </authorList>
    </citation>
    <scope>NUCLEOTIDE SEQUENCE [LARGE SCALE GENOMIC DNA]</scope>
    <source>
        <strain evidence="1">Gsoil 348</strain>
    </source>
</reference>